<dbReference type="Proteomes" id="UP001305746">
    <property type="component" value="Unassembled WGS sequence"/>
</dbReference>
<dbReference type="EMBL" id="JAYDCJ010000003">
    <property type="protein sequence ID" value="MEA1081904.1"/>
    <property type="molecule type" value="Genomic_DNA"/>
</dbReference>
<sequence>MISVKGLVTAAAMTATLVTSTPVFSDSITLPANSPLKDGQVSEEELAGILAAAQTQLIRLTDEATKAYRGQLTDARPNMPSAWMLMKDGTTVKRISLGEQGAEVPASARIYMYRAAIKAIAQGGEINAAAILYTGRVSPDSEVEALVIEHEHRLGVSANKVIGFTVEGEDLRWAEPVSQSKPFEWFYDQESKKG</sequence>
<reference evidence="1 2" key="1">
    <citation type="submission" date="2023-12" db="EMBL/GenBank/DDBJ databases">
        <title>Marinobacter qingdaonensis sp. nov., isolated from the intertidal sediment of Qingdao, PR China.</title>
        <authorList>
            <person name="Li Y."/>
        </authorList>
    </citation>
    <scope>NUCLEOTIDE SEQUENCE [LARGE SCALE GENOMIC DNA]</scope>
    <source>
        <strain evidence="1 2">ASW11-75</strain>
    </source>
</reference>
<comment type="caution">
    <text evidence="1">The sequence shown here is derived from an EMBL/GenBank/DDBJ whole genome shotgun (WGS) entry which is preliminary data.</text>
</comment>
<protein>
    <submittedName>
        <fullName evidence="1">Uncharacterized protein</fullName>
    </submittedName>
</protein>
<organism evidence="1 2">
    <name type="scientific">Marinobacter qingdaonensis</name>
    <dbReference type="NCBI Taxonomy" id="3108486"/>
    <lineage>
        <taxon>Bacteria</taxon>
        <taxon>Pseudomonadati</taxon>
        <taxon>Pseudomonadota</taxon>
        <taxon>Gammaproteobacteria</taxon>
        <taxon>Pseudomonadales</taxon>
        <taxon>Marinobacteraceae</taxon>
        <taxon>Marinobacter</taxon>
    </lineage>
</organism>
<evidence type="ECO:0000313" key="1">
    <source>
        <dbReference type="EMBL" id="MEA1081904.1"/>
    </source>
</evidence>
<proteinExistence type="predicted"/>
<accession>A0ABU5P1I4</accession>
<name>A0ABU5P1I4_9GAMM</name>
<gene>
    <name evidence="1" type="ORF">U5822_14610</name>
</gene>
<keyword evidence="2" id="KW-1185">Reference proteome</keyword>
<dbReference type="RefSeq" id="WP_322856345.1">
    <property type="nucleotide sequence ID" value="NZ_JAYDCJ010000003.1"/>
</dbReference>
<evidence type="ECO:0000313" key="2">
    <source>
        <dbReference type="Proteomes" id="UP001305746"/>
    </source>
</evidence>